<evidence type="ECO:0000313" key="3">
    <source>
        <dbReference type="Proteomes" id="UP000233551"/>
    </source>
</evidence>
<dbReference type="EMBL" id="PGOL01000887">
    <property type="protein sequence ID" value="PKI63538.1"/>
    <property type="molecule type" value="Genomic_DNA"/>
</dbReference>
<dbReference type="SUPFAM" id="SSF81383">
    <property type="entry name" value="F-box domain"/>
    <property type="match status" value="1"/>
</dbReference>
<comment type="caution">
    <text evidence="2">The sequence shown here is derived from an EMBL/GenBank/DDBJ whole genome shotgun (WGS) entry which is preliminary data.</text>
</comment>
<sequence>MNRDCASPLQGTPALASSDKLMARPALASRFFIREVRRVHFSNRSALVACVGSTLPTNPLVKARGGQAADMDGDDKISLLPEHVKHRILSFIPSIKEVVRTSSLSKSWLRTWRSFQVTDFDQSLILPDSAIHQFVGARRWNEYSESFVRFVDDALMRSRDGMPRFQILATAEMAPHVDKWVGMALDYHVEELSINI</sequence>
<dbReference type="InterPro" id="IPR053197">
    <property type="entry name" value="F-box_SCFL_complex_component"/>
</dbReference>
<dbReference type="Pfam" id="PF00646">
    <property type="entry name" value="F-box"/>
    <property type="match status" value="1"/>
</dbReference>
<keyword evidence="3" id="KW-1185">Reference proteome</keyword>
<evidence type="ECO:0000259" key="1">
    <source>
        <dbReference type="Pfam" id="PF00646"/>
    </source>
</evidence>
<dbReference type="PANTHER" id="PTHR34223:SF51">
    <property type="entry name" value="OS06G0556300 PROTEIN"/>
    <property type="match status" value="1"/>
</dbReference>
<dbReference type="InterPro" id="IPR001810">
    <property type="entry name" value="F-box_dom"/>
</dbReference>
<proteinExistence type="predicted"/>
<gene>
    <name evidence="2" type="ORF">CRG98_016056</name>
</gene>
<accession>A0A2I0K4S4</accession>
<dbReference type="PANTHER" id="PTHR34223">
    <property type="entry name" value="OS11G0201299 PROTEIN"/>
    <property type="match status" value="1"/>
</dbReference>
<protein>
    <recommendedName>
        <fullName evidence="1">F-box domain-containing protein</fullName>
    </recommendedName>
</protein>
<dbReference type="InterPro" id="IPR036047">
    <property type="entry name" value="F-box-like_dom_sf"/>
</dbReference>
<dbReference type="Proteomes" id="UP000233551">
    <property type="component" value="Unassembled WGS sequence"/>
</dbReference>
<reference evidence="2 3" key="1">
    <citation type="submission" date="2017-11" db="EMBL/GenBank/DDBJ databases">
        <title>De-novo sequencing of pomegranate (Punica granatum L.) genome.</title>
        <authorList>
            <person name="Akparov Z."/>
            <person name="Amiraslanov A."/>
            <person name="Hajiyeva S."/>
            <person name="Abbasov M."/>
            <person name="Kaur K."/>
            <person name="Hamwieh A."/>
            <person name="Solovyev V."/>
            <person name="Salamov A."/>
            <person name="Braich B."/>
            <person name="Kosarev P."/>
            <person name="Mahmoud A."/>
            <person name="Hajiyev E."/>
            <person name="Babayeva S."/>
            <person name="Izzatullayeva V."/>
            <person name="Mammadov A."/>
            <person name="Mammadov A."/>
            <person name="Sharifova S."/>
            <person name="Ojaghi J."/>
            <person name="Eynullazada K."/>
            <person name="Bayramov B."/>
            <person name="Abdulazimova A."/>
            <person name="Shahmuradov I."/>
        </authorList>
    </citation>
    <scope>NUCLEOTIDE SEQUENCE [LARGE SCALE GENOMIC DNA]</scope>
    <source>
        <strain evidence="3">cv. AG2017</strain>
        <tissue evidence="2">Leaf</tissue>
    </source>
</reference>
<feature type="domain" description="F-box" evidence="1">
    <location>
        <begin position="77"/>
        <end position="117"/>
    </location>
</feature>
<evidence type="ECO:0000313" key="2">
    <source>
        <dbReference type="EMBL" id="PKI63538.1"/>
    </source>
</evidence>
<name>A0A2I0K4S4_PUNGR</name>
<organism evidence="2 3">
    <name type="scientific">Punica granatum</name>
    <name type="common">Pomegranate</name>
    <dbReference type="NCBI Taxonomy" id="22663"/>
    <lineage>
        <taxon>Eukaryota</taxon>
        <taxon>Viridiplantae</taxon>
        <taxon>Streptophyta</taxon>
        <taxon>Embryophyta</taxon>
        <taxon>Tracheophyta</taxon>
        <taxon>Spermatophyta</taxon>
        <taxon>Magnoliopsida</taxon>
        <taxon>eudicotyledons</taxon>
        <taxon>Gunneridae</taxon>
        <taxon>Pentapetalae</taxon>
        <taxon>rosids</taxon>
        <taxon>malvids</taxon>
        <taxon>Myrtales</taxon>
        <taxon>Lythraceae</taxon>
        <taxon>Punica</taxon>
    </lineage>
</organism>
<dbReference type="AlphaFoldDB" id="A0A2I0K4S4"/>